<sequence>MPTRATLSVVLLLIGSLACACATTQAADADQPPRPKTTVQVESRKTVDVNLYALNGARRVRLGTVPGMSSRNFVLPPDMVGVTDRVRFGVEIIGTFGSKNIGSERRFESEQEITVQPGEEVSLTLY</sequence>
<evidence type="ECO:0000256" key="1">
    <source>
        <dbReference type="SAM" id="SignalP"/>
    </source>
</evidence>
<feature type="signal peptide" evidence="1">
    <location>
        <begin position="1"/>
        <end position="20"/>
    </location>
</feature>
<dbReference type="RefSeq" id="WP_046713446.1">
    <property type="nucleotide sequence ID" value="NZ_BJXR01000036.1"/>
</dbReference>
<dbReference type="PROSITE" id="PS51257">
    <property type="entry name" value="PROKAR_LIPOPROTEIN"/>
    <property type="match status" value="1"/>
</dbReference>
<organism evidence="2 5">
    <name type="scientific">Myxococcus fulvus</name>
    <dbReference type="NCBI Taxonomy" id="33"/>
    <lineage>
        <taxon>Bacteria</taxon>
        <taxon>Pseudomonadati</taxon>
        <taxon>Myxococcota</taxon>
        <taxon>Myxococcia</taxon>
        <taxon>Myxococcales</taxon>
        <taxon>Cystobacterineae</taxon>
        <taxon>Myxococcaceae</taxon>
        <taxon>Myxococcus</taxon>
    </lineage>
</organism>
<reference evidence="3 4" key="1">
    <citation type="submission" date="2016-10" db="EMBL/GenBank/DDBJ databases">
        <authorList>
            <person name="Varghese N."/>
            <person name="Submissions S."/>
        </authorList>
    </citation>
    <scope>NUCLEOTIDE SEQUENCE [LARGE SCALE GENOMIC DNA]</scope>
    <source>
        <strain evidence="3 4">DSM 16525</strain>
    </source>
</reference>
<evidence type="ECO:0000313" key="2">
    <source>
        <dbReference type="EMBL" id="GEN09974.1"/>
    </source>
</evidence>
<evidence type="ECO:0008006" key="6">
    <source>
        <dbReference type="Google" id="ProtNLM"/>
    </source>
</evidence>
<gene>
    <name evidence="2" type="ORF">MFU01_50110</name>
    <name evidence="3" type="ORF">SAMN05443572_107121</name>
</gene>
<accession>A0A511T732</accession>
<evidence type="ECO:0000313" key="4">
    <source>
        <dbReference type="Proteomes" id="UP000183760"/>
    </source>
</evidence>
<name>A0A511T732_MYXFU</name>
<proteinExistence type="predicted"/>
<dbReference type="EMBL" id="FOIB01000007">
    <property type="protein sequence ID" value="SEU25555.1"/>
    <property type="molecule type" value="Genomic_DNA"/>
</dbReference>
<evidence type="ECO:0000313" key="5">
    <source>
        <dbReference type="Proteomes" id="UP000321514"/>
    </source>
</evidence>
<dbReference type="OrthoDB" id="5383237at2"/>
<reference evidence="2 5" key="2">
    <citation type="submission" date="2019-07" db="EMBL/GenBank/DDBJ databases">
        <title>Whole genome shotgun sequence of Myxococcus fulvus NBRC 100333.</title>
        <authorList>
            <person name="Hosoyama A."/>
            <person name="Uohara A."/>
            <person name="Ohji S."/>
            <person name="Ichikawa N."/>
        </authorList>
    </citation>
    <scope>NUCLEOTIDE SEQUENCE [LARGE SCALE GENOMIC DNA]</scope>
    <source>
        <strain evidence="2 5">NBRC 100333</strain>
    </source>
</reference>
<feature type="chain" id="PRO_5022667419" description="Lipoprotein" evidence="1">
    <location>
        <begin position="21"/>
        <end position="126"/>
    </location>
</feature>
<evidence type="ECO:0000313" key="3">
    <source>
        <dbReference type="EMBL" id="SEU25555.1"/>
    </source>
</evidence>
<dbReference type="Proteomes" id="UP000321514">
    <property type="component" value="Unassembled WGS sequence"/>
</dbReference>
<dbReference type="EMBL" id="BJXR01000036">
    <property type="protein sequence ID" value="GEN09974.1"/>
    <property type="molecule type" value="Genomic_DNA"/>
</dbReference>
<protein>
    <recommendedName>
        <fullName evidence="6">Lipoprotein</fullName>
    </recommendedName>
</protein>
<keyword evidence="4" id="KW-1185">Reference proteome</keyword>
<dbReference type="Proteomes" id="UP000183760">
    <property type="component" value="Unassembled WGS sequence"/>
</dbReference>
<keyword evidence="1" id="KW-0732">Signal</keyword>
<dbReference type="AlphaFoldDB" id="A0A511T732"/>
<comment type="caution">
    <text evidence="2">The sequence shown here is derived from an EMBL/GenBank/DDBJ whole genome shotgun (WGS) entry which is preliminary data.</text>
</comment>